<proteinExistence type="inferred from homology"/>
<evidence type="ECO:0000256" key="6">
    <source>
        <dbReference type="ARBA" id="ARBA00012102"/>
    </source>
</evidence>
<feature type="binding site" evidence="16">
    <location>
        <begin position="95"/>
        <end position="98"/>
    </location>
    <ligand>
        <name>substrate</name>
    </ligand>
</feature>
<evidence type="ECO:0000256" key="12">
    <source>
        <dbReference type="ARBA" id="ARBA00022958"/>
    </source>
</evidence>
<evidence type="ECO:0000256" key="16">
    <source>
        <dbReference type="HAMAP-Rule" id="MF_01274"/>
    </source>
</evidence>
<protein>
    <recommendedName>
        <fullName evidence="15 16">Type III pantothenate kinase</fullName>
        <ecNumber evidence="6 16">2.7.1.33</ecNumber>
    </recommendedName>
    <alternativeName>
        <fullName evidence="16">PanK-III</fullName>
    </alternativeName>
    <alternativeName>
        <fullName evidence="16">Pantothenic acid kinase</fullName>
    </alternativeName>
</protein>
<feature type="binding site" evidence="16">
    <location>
        <position position="118"/>
    </location>
    <ligand>
        <name>K(+)</name>
        <dbReference type="ChEBI" id="CHEBI:29103"/>
    </ligand>
</feature>
<keyword evidence="12 16" id="KW-0630">Potassium</keyword>
<keyword evidence="8 16" id="KW-0808">Transferase</keyword>
<gene>
    <name evidence="16" type="primary">coaX</name>
    <name evidence="17" type="ORF">AAK873_08815</name>
</gene>
<keyword evidence="13 16" id="KW-0173">Coenzyme A biosynthesis</keyword>
<keyword evidence="7 16" id="KW-0963">Cytoplasm</keyword>
<dbReference type="InterPro" id="IPR004619">
    <property type="entry name" value="Type_III_PanK"/>
</dbReference>
<evidence type="ECO:0000256" key="3">
    <source>
        <dbReference type="ARBA" id="ARBA00004496"/>
    </source>
</evidence>
<dbReference type="HAMAP" id="MF_01274">
    <property type="entry name" value="Pantothen_kinase_3"/>
    <property type="match status" value="1"/>
</dbReference>
<dbReference type="RefSeq" id="WP_121698051.1">
    <property type="nucleotide sequence ID" value="NZ_JBCLPP010000022.1"/>
</dbReference>
<comment type="cofactor">
    <cofactor evidence="2">
        <name>K(+)</name>
        <dbReference type="ChEBI" id="CHEBI:29103"/>
    </cofactor>
</comment>
<organism evidence="17 18">
    <name type="scientific">Heminiphilus faecis</name>
    <dbReference type="NCBI Taxonomy" id="2601703"/>
    <lineage>
        <taxon>Bacteria</taxon>
        <taxon>Pseudomonadati</taxon>
        <taxon>Bacteroidota</taxon>
        <taxon>Bacteroidia</taxon>
        <taxon>Bacteroidales</taxon>
        <taxon>Muribaculaceae</taxon>
        <taxon>Heminiphilus</taxon>
    </lineage>
</organism>
<reference evidence="17 18" key="1">
    <citation type="submission" date="2024-03" db="EMBL/GenBank/DDBJ databases">
        <title>Mouse gut bacterial collection (mGBC) of GemPharmatech.</title>
        <authorList>
            <person name="He Y."/>
            <person name="Dong L."/>
            <person name="Wu D."/>
            <person name="Gao X."/>
            <person name="Lin Z."/>
        </authorList>
    </citation>
    <scope>NUCLEOTIDE SEQUENCE [LARGE SCALE GENOMIC DNA]</scope>
    <source>
        <strain evidence="17 18">54-13</strain>
    </source>
</reference>
<evidence type="ECO:0000256" key="14">
    <source>
        <dbReference type="ARBA" id="ARBA00038036"/>
    </source>
</evidence>
<dbReference type="NCBIfam" id="TIGR00671">
    <property type="entry name" value="baf"/>
    <property type="match status" value="1"/>
</dbReference>
<keyword evidence="18" id="KW-1185">Reference proteome</keyword>
<evidence type="ECO:0000256" key="10">
    <source>
        <dbReference type="ARBA" id="ARBA00022777"/>
    </source>
</evidence>
<evidence type="ECO:0000256" key="15">
    <source>
        <dbReference type="ARBA" id="ARBA00040883"/>
    </source>
</evidence>
<accession>A0ABV4CYS9</accession>
<comment type="similarity">
    <text evidence="14 16">Belongs to the type III pantothenate kinase family.</text>
</comment>
<dbReference type="PANTHER" id="PTHR34265:SF1">
    <property type="entry name" value="TYPE III PANTOTHENATE KINASE"/>
    <property type="match status" value="1"/>
</dbReference>
<evidence type="ECO:0000313" key="17">
    <source>
        <dbReference type="EMBL" id="MEY8245710.1"/>
    </source>
</evidence>
<dbReference type="EC" id="2.7.1.33" evidence="6 16"/>
<evidence type="ECO:0000256" key="13">
    <source>
        <dbReference type="ARBA" id="ARBA00022993"/>
    </source>
</evidence>
<comment type="pathway">
    <text evidence="4 16">Cofactor biosynthesis; coenzyme A biosynthesis; CoA from (R)-pantothenate: step 1/5.</text>
</comment>
<evidence type="ECO:0000256" key="8">
    <source>
        <dbReference type="ARBA" id="ARBA00022679"/>
    </source>
</evidence>
<comment type="function">
    <text evidence="16">Catalyzes the phosphorylation of pantothenate (Pan), the first step in CoA biosynthesis.</text>
</comment>
<feature type="binding site" evidence="16">
    <location>
        <position position="88"/>
    </location>
    <ligand>
        <name>substrate</name>
    </ligand>
</feature>
<keyword evidence="11 16" id="KW-0067">ATP-binding</keyword>
<comment type="subcellular location">
    <subcellularLocation>
        <location evidence="3 16">Cytoplasm</location>
    </subcellularLocation>
</comment>
<evidence type="ECO:0000256" key="11">
    <source>
        <dbReference type="ARBA" id="ARBA00022840"/>
    </source>
</evidence>
<dbReference type="InterPro" id="IPR043129">
    <property type="entry name" value="ATPase_NBD"/>
</dbReference>
<comment type="caution">
    <text evidence="17">The sequence shown here is derived from an EMBL/GenBank/DDBJ whole genome shotgun (WGS) entry which is preliminary data.</text>
</comment>
<dbReference type="Proteomes" id="UP001565200">
    <property type="component" value="Unassembled WGS sequence"/>
</dbReference>
<dbReference type="Gene3D" id="3.30.420.40">
    <property type="match status" value="2"/>
</dbReference>
<keyword evidence="9 16" id="KW-0547">Nucleotide-binding</keyword>
<evidence type="ECO:0000256" key="2">
    <source>
        <dbReference type="ARBA" id="ARBA00001958"/>
    </source>
</evidence>
<keyword evidence="16" id="KW-0479">Metal-binding</keyword>
<dbReference type="PANTHER" id="PTHR34265">
    <property type="entry name" value="TYPE III PANTOTHENATE KINASE"/>
    <property type="match status" value="1"/>
</dbReference>
<feature type="binding site" evidence="16">
    <location>
        <position position="175"/>
    </location>
    <ligand>
        <name>substrate</name>
    </ligand>
</feature>
<evidence type="ECO:0000256" key="9">
    <source>
        <dbReference type="ARBA" id="ARBA00022741"/>
    </source>
</evidence>
<dbReference type="EMBL" id="JBCLPP010000022">
    <property type="protein sequence ID" value="MEY8245710.1"/>
    <property type="molecule type" value="Genomic_DNA"/>
</dbReference>
<evidence type="ECO:0000256" key="4">
    <source>
        <dbReference type="ARBA" id="ARBA00005225"/>
    </source>
</evidence>
<sequence length="243" mass="26440">MGYNLVIDQGNSAAKLAVFQGDEFVKQWRYDVLDPSRLEEIAALYKPDVAIYCSVACRGEELIVTLRGLCRKVYEMTSLLPLPITIGYTTPVSLGRDRIAAVAGARAIYPGRNVLVVDAGTAVTYDVLTADGEFKGGNIAPGLWMRAEALNKFTSHLPYVDTDTPGEVPLWGTDTRLAIKCGVVRGIVGEIEYYSSLMPADSIVMLTGGDALRLAEFVESQVEVDPLLVCKGLNSILLYNEQN</sequence>
<evidence type="ECO:0000256" key="1">
    <source>
        <dbReference type="ARBA" id="ARBA00001206"/>
    </source>
</evidence>
<comment type="catalytic activity">
    <reaction evidence="1 16">
        <text>(R)-pantothenate + ATP = (R)-4'-phosphopantothenate + ADP + H(+)</text>
        <dbReference type="Rhea" id="RHEA:16373"/>
        <dbReference type="ChEBI" id="CHEBI:10986"/>
        <dbReference type="ChEBI" id="CHEBI:15378"/>
        <dbReference type="ChEBI" id="CHEBI:29032"/>
        <dbReference type="ChEBI" id="CHEBI:30616"/>
        <dbReference type="ChEBI" id="CHEBI:456216"/>
        <dbReference type="EC" id="2.7.1.33"/>
    </reaction>
</comment>
<keyword evidence="10 16" id="KW-0418">Kinase</keyword>
<dbReference type="SUPFAM" id="SSF53067">
    <property type="entry name" value="Actin-like ATPase domain"/>
    <property type="match status" value="2"/>
</dbReference>
<feature type="binding site" evidence="16">
    <location>
        <position position="121"/>
    </location>
    <ligand>
        <name>ATP</name>
        <dbReference type="ChEBI" id="CHEBI:30616"/>
    </ligand>
</feature>
<evidence type="ECO:0000313" key="18">
    <source>
        <dbReference type="Proteomes" id="UP001565200"/>
    </source>
</evidence>
<comment type="cofactor">
    <cofactor evidence="16">
        <name>NH4(+)</name>
        <dbReference type="ChEBI" id="CHEBI:28938"/>
    </cofactor>
    <cofactor evidence="16">
        <name>K(+)</name>
        <dbReference type="ChEBI" id="CHEBI:29103"/>
    </cofactor>
    <text evidence="16">A monovalent cation. Ammonium or potassium.</text>
</comment>
<feature type="binding site" evidence="16">
    <location>
        <begin position="8"/>
        <end position="15"/>
    </location>
    <ligand>
        <name>ATP</name>
        <dbReference type="ChEBI" id="CHEBI:30616"/>
    </ligand>
</feature>
<dbReference type="CDD" id="cd24015">
    <property type="entry name" value="ASKHA_NBD_PanK-III"/>
    <property type="match status" value="1"/>
</dbReference>
<feature type="active site" description="Proton acceptor" evidence="16">
    <location>
        <position position="97"/>
    </location>
</feature>
<evidence type="ECO:0000256" key="5">
    <source>
        <dbReference type="ARBA" id="ARBA00011738"/>
    </source>
</evidence>
<comment type="subunit">
    <text evidence="5 16">Homodimer.</text>
</comment>
<name>A0ABV4CYS9_9BACT</name>
<evidence type="ECO:0000256" key="7">
    <source>
        <dbReference type="ARBA" id="ARBA00022490"/>
    </source>
</evidence>
<dbReference type="Pfam" id="PF03309">
    <property type="entry name" value="Pan_kinase"/>
    <property type="match status" value="1"/>
</dbReference>
<dbReference type="GO" id="GO:0004594">
    <property type="term" value="F:pantothenate kinase activity"/>
    <property type="evidence" value="ECO:0007669"/>
    <property type="project" value="UniProtKB-EC"/>
</dbReference>